<evidence type="ECO:0000313" key="2">
    <source>
        <dbReference type="EMBL" id="AWB07261.1"/>
    </source>
</evidence>
<gene>
    <name evidence="2" type="ORF">A6A40_19615</name>
</gene>
<evidence type="ECO:0000256" key="1">
    <source>
        <dbReference type="SAM" id="MobiDB-lite"/>
    </source>
</evidence>
<geneLocation type="plasmid" evidence="2 3">
    <name>pYZ2</name>
</geneLocation>
<organism evidence="2 3">
    <name type="scientific">Azospirillum humicireducens</name>
    <dbReference type="NCBI Taxonomy" id="1226968"/>
    <lineage>
        <taxon>Bacteria</taxon>
        <taxon>Pseudomonadati</taxon>
        <taxon>Pseudomonadota</taxon>
        <taxon>Alphaproteobacteria</taxon>
        <taxon>Rhodospirillales</taxon>
        <taxon>Azospirillaceae</taxon>
        <taxon>Azospirillum</taxon>
    </lineage>
</organism>
<dbReference type="Proteomes" id="UP000077405">
    <property type="component" value="Plasmid pYZ2"/>
</dbReference>
<dbReference type="AlphaFoldDB" id="A0A2R4VS83"/>
<sequence length="118" mass="12794">MLFLAQARGQTPQIVGGTALRSRRQGGERVAEVAQGRKAAPATAEARPDRIEGGHPAVGRPLRHRPHVGLQQLGIRQFQREAVGQLLQPDQHILDADRGRQGADGLLHPLGQRTDLRG</sequence>
<dbReference type="RefSeq" id="WP_108547555.1">
    <property type="nucleotide sequence ID" value="NZ_CP028903.1"/>
</dbReference>
<proteinExistence type="predicted"/>
<accession>A0A2R4VS83</accession>
<feature type="region of interest" description="Disordered" evidence="1">
    <location>
        <begin position="19"/>
        <end position="63"/>
    </location>
</feature>
<name>A0A2R4VS83_9PROT</name>
<keyword evidence="2" id="KW-0614">Plasmid</keyword>
<keyword evidence="3" id="KW-1185">Reference proteome</keyword>
<dbReference type="KEGG" id="ahu:A6A40_19615"/>
<dbReference type="EMBL" id="CP028903">
    <property type="protein sequence ID" value="AWB07261.1"/>
    <property type="molecule type" value="Genomic_DNA"/>
</dbReference>
<feature type="region of interest" description="Disordered" evidence="1">
    <location>
        <begin position="95"/>
        <end position="118"/>
    </location>
</feature>
<protein>
    <submittedName>
        <fullName evidence="2">Uncharacterized protein</fullName>
    </submittedName>
</protein>
<evidence type="ECO:0000313" key="3">
    <source>
        <dbReference type="Proteomes" id="UP000077405"/>
    </source>
</evidence>
<reference evidence="2 3" key="1">
    <citation type="submission" date="2018-04" db="EMBL/GenBank/DDBJ databases">
        <title>Complete genome sequence of the nitrogen-fixing bacterium Azospirillum humicireducens type strain SgZ-5.</title>
        <authorList>
            <person name="Yu Z."/>
        </authorList>
    </citation>
    <scope>NUCLEOTIDE SEQUENCE [LARGE SCALE GENOMIC DNA]</scope>
    <source>
        <strain evidence="2 3">SgZ-5</strain>
        <plasmid evidence="2 3">pYZ2</plasmid>
    </source>
</reference>